<proteinExistence type="predicted"/>
<comment type="caution">
    <text evidence="1">The sequence shown here is derived from an EMBL/GenBank/DDBJ whole genome shotgun (WGS) entry which is preliminary data.</text>
</comment>
<organism evidence="1 3">
    <name type="scientific">Adineta ricciae</name>
    <name type="common">Rotifer</name>
    <dbReference type="NCBI Taxonomy" id="249248"/>
    <lineage>
        <taxon>Eukaryota</taxon>
        <taxon>Metazoa</taxon>
        <taxon>Spiralia</taxon>
        <taxon>Gnathifera</taxon>
        <taxon>Rotifera</taxon>
        <taxon>Eurotatoria</taxon>
        <taxon>Bdelloidea</taxon>
        <taxon>Adinetida</taxon>
        <taxon>Adinetidae</taxon>
        <taxon>Adineta</taxon>
    </lineage>
</organism>
<reference evidence="1" key="1">
    <citation type="submission" date="2021-02" db="EMBL/GenBank/DDBJ databases">
        <authorList>
            <person name="Nowell W R."/>
        </authorList>
    </citation>
    <scope>NUCLEOTIDE SEQUENCE</scope>
</reference>
<keyword evidence="3" id="KW-1185">Reference proteome</keyword>
<evidence type="ECO:0000313" key="3">
    <source>
        <dbReference type="Proteomes" id="UP000663828"/>
    </source>
</evidence>
<accession>A0A813X1H1</accession>
<evidence type="ECO:0000313" key="2">
    <source>
        <dbReference type="EMBL" id="CAF1257457.1"/>
    </source>
</evidence>
<protein>
    <submittedName>
        <fullName evidence="1">Uncharacterized protein</fullName>
    </submittedName>
</protein>
<gene>
    <name evidence="2" type="ORF">EDS130_LOCUS28325</name>
    <name evidence="1" type="ORF">XAT740_LOCUS6128</name>
</gene>
<dbReference type="OrthoDB" id="9973996at2759"/>
<dbReference type="EMBL" id="CAJNOJ010000184">
    <property type="protein sequence ID" value="CAF1257457.1"/>
    <property type="molecule type" value="Genomic_DNA"/>
</dbReference>
<dbReference type="Proteomes" id="UP000663828">
    <property type="component" value="Unassembled WGS sequence"/>
</dbReference>
<dbReference type="Proteomes" id="UP000663852">
    <property type="component" value="Unassembled WGS sequence"/>
</dbReference>
<name>A0A813X1H1_ADIRI</name>
<dbReference type="AlphaFoldDB" id="A0A813X1H1"/>
<dbReference type="EMBL" id="CAJNOR010000275">
    <property type="protein sequence ID" value="CAF0863754.1"/>
    <property type="molecule type" value="Genomic_DNA"/>
</dbReference>
<sequence>MTHSNSIKLVWYDTTIFESEENQKLFKTFEEAFGNCVGFVKESECKRFIGRDGVGVKRIILIISGALGKDLVPEIHQHSNICSIFVYCGNKAFHQKWAAKYEPKVQVLTSANELIQQIRECIDRLNEQ</sequence>
<evidence type="ECO:0000313" key="1">
    <source>
        <dbReference type="EMBL" id="CAF0863754.1"/>
    </source>
</evidence>